<dbReference type="EMBL" id="CM039437">
    <property type="protein sequence ID" value="KAI4307450.1"/>
    <property type="molecule type" value="Genomic_DNA"/>
</dbReference>
<reference evidence="1 2" key="1">
    <citation type="journal article" date="2022" name="DNA Res.">
        <title>Chromosomal-level genome assembly of the orchid tree Bauhinia variegata (Leguminosae; Cercidoideae) supports the allotetraploid origin hypothesis of Bauhinia.</title>
        <authorList>
            <person name="Zhong Y."/>
            <person name="Chen Y."/>
            <person name="Zheng D."/>
            <person name="Pang J."/>
            <person name="Liu Y."/>
            <person name="Luo S."/>
            <person name="Meng S."/>
            <person name="Qian L."/>
            <person name="Wei D."/>
            <person name="Dai S."/>
            <person name="Zhou R."/>
        </authorList>
    </citation>
    <scope>NUCLEOTIDE SEQUENCE [LARGE SCALE GENOMIC DNA]</scope>
    <source>
        <strain evidence="1">BV-YZ2020</strain>
    </source>
</reference>
<keyword evidence="2" id="KW-1185">Reference proteome</keyword>
<gene>
    <name evidence="1" type="ORF">L6164_030637</name>
</gene>
<dbReference type="Proteomes" id="UP000828941">
    <property type="component" value="Chromosome 12"/>
</dbReference>
<name>A0ACB9LCB5_BAUVA</name>
<proteinExistence type="predicted"/>
<sequence>MSQCTQLLNPPKTFDTKILPIKTLPSTRTNLKFKKFSTISAPVMRSQNQTQGQQQLSLVDALLNSNRKEEALAAIRSSLSNRLSETNLQLTVPGLKSKTRGKVRDIYDSGDYLVLVTTDRQSAFDRILASIPFKGQVLNETSLWWFEKTKHITSNAVVSSPDKNVTIAKKCSVFPVEFVVRGFVTGSTDTSLWTVYKNGIRNYCGNVLPDGFLKNQKLAENILTPTTKAADHDVPVTPDEIIKSGLMTRTDYEEASRKALSLFEYGQQVALEHGLILVDTKYEFGKANDGSILLIDEVHTPDSSRYWIANSYMERFENGLEPENVDKEFLRLWFTSHCNPYEDEVLPDAPEDLVCELAWRYIFLYETITNSNFEFPLTEEPIDDRISRNVASALSSLN</sequence>
<evidence type="ECO:0000313" key="2">
    <source>
        <dbReference type="Proteomes" id="UP000828941"/>
    </source>
</evidence>
<protein>
    <submittedName>
        <fullName evidence="1">Uncharacterized protein</fullName>
    </submittedName>
</protein>
<evidence type="ECO:0000313" key="1">
    <source>
        <dbReference type="EMBL" id="KAI4307450.1"/>
    </source>
</evidence>
<organism evidence="1 2">
    <name type="scientific">Bauhinia variegata</name>
    <name type="common">Purple orchid tree</name>
    <name type="synonym">Phanera variegata</name>
    <dbReference type="NCBI Taxonomy" id="167791"/>
    <lineage>
        <taxon>Eukaryota</taxon>
        <taxon>Viridiplantae</taxon>
        <taxon>Streptophyta</taxon>
        <taxon>Embryophyta</taxon>
        <taxon>Tracheophyta</taxon>
        <taxon>Spermatophyta</taxon>
        <taxon>Magnoliopsida</taxon>
        <taxon>eudicotyledons</taxon>
        <taxon>Gunneridae</taxon>
        <taxon>Pentapetalae</taxon>
        <taxon>rosids</taxon>
        <taxon>fabids</taxon>
        <taxon>Fabales</taxon>
        <taxon>Fabaceae</taxon>
        <taxon>Cercidoideae</taxon>
        <taxon>Cercideae</taxon>
        <taxon>Bauhiniinae</taxon>
        <taxon>Bauhinia</taxon>
    </lineage>
</organism>
<comment type="caution">
    <text evidence="1">The sequence shown here is derived from an EMBL/GenBank/DDBJ whole genome shotgun (WGS) entry which is preliminary data.</text>
</comment>
<accession>A0ACB9LCB5</accession>